<dbReference type="SUPFAM" id="SSF47384">
    <property type="entry name" value="Homodimeric domain of signal transducing histidine kinase"/>
    <property type="match status" value="1"/>
</dbReference>
<evidence type="ECO:0000256" key="8">
    <source>
        <dbReference type="ARBA" id="ARBA00022840"/>
    </source>
</evidence>
<keyword evidence="10" id="KW-1133">Transmembrane helix</keyword>
<dbReference type="Pfam" id="PF02518">
    <property type="entry name" value="HATPase_c"/>
    <property type="match status" value="1"/>
</dbReference>
<dbReference type="GO" id="GO:0000155">
    <property type="term" value="F:phosphorelay sensor kinase activity"/>
    <property type="evidence" value="ECO:0007669"/>
    <property type="project" value="InterPro"/>
</dbReference>
<evidence type="ECO:0000256" key="2">
    <source>
        <dbReference type="ARBA" id="ARBA00004370"/>
    </source>
</evidence>
<dbReference type="AlphaFoldDB" id="A0A1B7XDL1"/>
<reference evidence="13 14" key="1">
    <citation type="submission" date="2015-01" db="EMBL/GenBank/DDBJ databases">
        <title>Desulfovibrio sp. JC271 draft genome sequence.</title>
        <authorList>
            <person name="Shivani Y."/>
            <person name="Subhash Y."/>
            <person name="Sasikala C."/>
            <person name="Ramana C.V."/>
        </authorList>
    </citation>
    <scope>NUCLEOTIDE SEQUENCE [LARGE SCALE GENOMIC DNA]</scope>
    <source>
        <strain evidence="13 14">JC271</strain>
    </source>
</reference>
<dbReference type="Gene3D" id="3.30.565.10">
    <property type="entry name" value="Histidine kinase-like ATPase, C-terminal domain"/>
    <property type="match status" value="1"/>
</dbReference>
<comment type="subcellular location">
    <subcellularLocation>
        <location evidence="2">Membrane</location>
    </subcellularLocation>
</comment>
<evidence type="ECO:0000259" key="11">
    <source>
        <dbReference type="PROSITE" id="PS50109"/>
    </source>
</evidence>
<keyword evidence="5" id="KW-0808">Transferase</keyword>
<dbReference type="OrthoDB" id="224978at2"/>
<comment type="catalytic activity">
    <reaction evidence="1">
        <text>ATP + protein L-histidine = ADP + protein N-phospho-L-histidine.</text>
        <dbReference type="EC" id="2.7.13.3"/>
    </reaction>
</comment>
<evidence type="ECO:0000256" key="1">
    <source>
        <dbReference type="ARBA" id="ARBA00000085"/>
    </source>
</evidence>
<dbReference type="InterPro" id="IPR003594">
    <property type="entry name" value="HATPase_dom"/>
</dbReference>
<feature type="domain" description="Histidine kinase" evidence="11">
    <location>
        <begin position="258"/>
        <end position="471"/>
    </location>
</feature>
<evidence type="ECO:0000256" key="9">
    <source>
        <dbReference type="ARBA" id="ARBA00023012"/>
    </source>
</evidence>
<keyword evidence="6" id="KW-0547">Nucleotide-binding</keyword>
<organism evidence="13 14">
    <name type="scientific">Halodesulfovibrio spirochaetisodalis</name>
    <dbReference type="NCBI Taxonomy" id="1560234"/>
    <lineage>
        <taxon>Bacteria</taxon>
        <taxon>Pseudomonadati</taxon>
        <taxon>Thermodesulfobacteriota</taxon>
        <taxon>Desulfovibrionia</taxon>
        <taxon>Desulfovibrionales</taxon>
        <taxon>Desulfovibrionaceae</taxon>
        <taxon>Halodesulfovibrio</taxon>
    </lineage>
</organism>
<evidence type="ECO:0000259" key="12">
    <source>
        <dbReference type="PROSITE" id="PS50885"/>
    </source>
</evidence>
<proteinExistence type="predicted"/>
<dbReference type="GO" id="GO:0016020">
    <property type="term" value="C:membrane"/>
    <property type="evidence" value="ECO:0007669"/>
    <property type="project" value="UniProtKB-SubCell"/>
</dbReference>
<evidence type="ECO:0000256" key="10">
    <source>
        <dbReference type="SAM" id="Phobius"/>
    </source>
</evidence>
<dbReference type="GO" id="GO:0005524">
    <property type="term" value="F:ATP binding"/>
    <property type="evidence" value="ECO:0007669"/>
    <property type="project" value="UniProtKB-KW"/>
</dbReference>
<accession>A0A1B7XDL1</accession>
<dbReference type="InterPro" id="IPR004358">
    <property type="entry name" value="Sig_transdc_His_kin-like_C"/>
</dbReference>
<keyword evidence="10" id="KW-0812">Transmembrane</keyword>
<evidence type="ECO:0000313" key="13">
    <source>
        <dbReference type="EMBL" id="OBQ52135.1"/>
    </source>
</evidence>
<dbReference type="Proteomes" id="UP000091979">
    <property type="component" value="Unassembled WGS sequence"/>
</dbReference>
<keyword evidence="10" id="KW-0472">Membrane</keyword>
<dbReference type="RefSeq" id="WP_066854402.1">
    <property type="nucleotide sequence ID" value="NZ_JXMS01000011.1"/>
</dbReference>
<dbReference type="InterPro" id="IPR005467">
    <property type="entry name" value="His_kinase_dom"/>
</dbReference>
<dbReference type="STRING" id="1560234.SP90_08130"/>
<dbReference type="SUPFAM" id="SSF55874">
    <property type="entry name" value="ATPase domain of HSP90 chaperone/DNA topoisomerase II/histidine kinase"/>
    <property type="match status" value="1"/>
</dbReference>
<gene>
    <name evidence="13" type="ORF">SP90_08130</name>
</gene>
<dbReference type="PROSITE" id="PS50885">
    <property type="entry name" value="HAMP"/>
    <property type="match status" value="1"/>
</dbReference>
<dbReference type="InterPro" id="IPR003661">
    <property type="entry name" value="HisK_dim/P_dom"/>
</dbReference>
<feature type="domain" description="HAMP" evidence="12">
    <location>
        <begin position="189"/>
        <end position="241"/>
    </location>
</feature>
<dbReference type="PROSITE" id="PS50109">
    <property type="entry name" value="HIS_KIN"/>
    <property type="match status" value="1"/>
</dbReference>
<evidence type="ECO:0000256" key="3">
    <source>
        <dbReference type="ARBA" id="ARBA00012438"/>
    </source>
</evidence>
<dbReference type="Gene3D" id="1.10.287.130">
    <property type="match status" value="1"/>
</dbReference>
<dbReference type="InterPro" id="IPR003660">
    <property type="entry name" value="HAMP_dom"/>
</dbReference>
<dbReference type="PRINTS" id="PR00344">
    <property type="entry name" value="BCTRLSENSOR"/>
</dbReference>
<dbReference type="InterPro" id="IPR036890">
    <property type="entry name" value="HATPase_C_sf"/>
</dbReference>
<keyword evidence="7" id="KW-0418">Kinase</keyword>
<dbReference type="PATRIC" id="fig|1560234.3.peg.444"/>
<evidence type="ECO:0000313" key="14">
    <source>
        <dbReference type="Proteomes" id="UP000091979"/>
    </source>
</evidence>
<dbReference type="SUPFAM" id="SSF158472">
    <property type="entry name" value="HAMP domain-like"/>
    <property type="match status" value="1"/>
</dbReference>
<dbReference type="PANTHER" id="PTHR43065">
    <property type="entry name" value="SENSOR HISTIDINE KINASE"/>
    <property type="match status" value="1"/>
</dbReference>
<dbReference type="Gene3D" id="6.10.340.10">
    <property type="match status" value="1"/>
</dbReference>
<dbReference type="CDD" id="cd00082">
    <property type="entry name" value="HisKA"/>
    <property type="match status" value="1"/>
</dbReference>
<sequence>MLRLNVRQRIIAGFLILSICLGGQTFFSYKQLLLVEDKTYSVEFIDDVESSILNFRRQEKNYLLYDEESSYVLALQEIENTLQLLNRHSEFNFDEIMTGKIVALHKTIIEYRDRIIAMHAAASTQGQRLNGEMGQLREIGQELVLQAQHIADFEREHILKINRQLRKQLLFSILTVSFLFLCTLYFISRRIINPLKVIEETTTQIAQGNFSPVDVGSIHDEITQVQKAFNSMVSELGHRQAQLVQAQKMSSIGTLSAGIAHQVNNPLNNISTSAQILQTELNDSLEPFPKKLLDNIETETARARDIVRGLLEFARCTDLSLRTVSLEKVVANAAQLVSSQIPSGVSMNVEIPEDIFVRIDPQRMGEVLINLIINAIQAMKASTTGQITVSVAKEQAADFVTLIVSDTGKGISKEDLPKVFDPFFTRKEVGEGTGLGLSVAYGIIEEFDGEIRVESTLGVGSRFYIDLPLVRSDESVA</sequence>
<dbReference type="CDD" id="cd06225">
    <property type="entry name" value="HAMP"/>
    <property type="match status" value="1"/>
</dbReference>
<keyword evidence="8" id="KW-0067">ATP-binding</keyword>
<comment type="caution">
    <text evidence="13">The sequence shown here is derived from an EMBL/GenBank/DDBJ whole genome shotgun (WGS) entry which is preliminary data.</text>
</comment>
<dbReference type="InterPro" id="IPR036097">
    <property type="entry name" value="HisK_dim/P_sf"/>
</dbReference>
<dbReference type="EMBL" id="JXMS01000011">
    <property type="protein sequence ID" value="OBQ52135.1"/>
    <property type="molecule type" value="Genomic_DNA"/>
</dbReference>
<keyword evidence="14" id="KW-1185">Reference proteome</keyword>
<dbReference type="PANTHER" id="PTHR43065:SF46">
    <property type="entry name" value="C4-DICARBOXYLATE TRANSPORT SENSOR PROTEIN DCTB"/>
    <property type="match status" value="1"/>
</dbReference>
<evidence type="ECO:0000256" key="4">
    <source>
        <dbReference type="ARBA" id="ARBA00022553"/>
    </source>
</evidence>
<dbReference type="SMART" id="SM00388">
    <property type="entry name" value="HisKA"/>
    <property type="match status" value="1"/>
</dbReference>
<evidence type="ECO:0000256" key="7">
    <source>
        <dbReference type="ARBA" id="ARBA00022777"/>
    </source>
</evidence>
<protein>
    <recommendedName>
        <fullName evidence="3">histidine kinase</fullName>
        <ecNumber evidence="3">2.7.13.3</ecNumber>
    </recommendedName>
</protein>
<feature type="transmembrane region" description="Helical" evidence="10">
    <location>
        <begin position="169"/>
        <end position="187"/>
    </location>
</feature>
<dbReference type="EC" id="2.7.13.3" evidence="3"/>
<name>A0A1B7XDL1_9BACT</name>
<dbReference type="SMART" id="SM00304">
    <property type="entry name" value="HAMP"/>
    <property type="match status" value="1"/>
</dbReference>
<evidence type="ECO:0000256" key="5">
    <source>
        <dbReference type="ARBA" id="ARBA00022679"/>
    </source>
</evidence>
<keyword evidence="4" id="KW-0597">Phosphoprotein</keyword>
<evidence type="ECO:0000256" key="6">
    <source>
        <dbReference type="ARBA" id="ARBA00022741"/>
    </source>
</evidence>
<dbReference type="Pfam" id="PF00512">
    <property type="entry name" value="HisKA"/>
    <property type="match status" value="1"/>
</dbReference>
<dbReference type="Pfam" id="PF00672">
    <property type="entry name" value="HAMP"/>
    <property type="match status" value="1"/>
</dbReference>
<keyword evidence="9" id="KW-0902">Two-component regulatory system</keyword>
<dbReference type="SMART" id="SM00387">
    <property type="entry name" value="HATPase_c"/>
    <property type="match status" value="1"/>
</dbReference>